<feature type="compositionally biased region" description="Polar residues" evidence="1">
    <location>
        <begin position="699"/>
        <end position="708"/>
    </location>
</feature>
<evidence type="ECO:0000313" key="2">
    <source>
        <dbReference type="EMBL" id="KIY67299.1"/>
    </source>
</evidence>
<feature type="compositionally biased region" description="Polar residues" evidence="1">
    <location>
        <begin position="323"/>
        <end position="333"/>
    </location>
</feature>
<dbReference type="Proteomes" id="UP000054007">
    <property type="component" value="Unassembled WGS sequence"/>
</dbReference>
<feature type="compositionally biased region" description="Basic and acidic residues" evidence="1">
    <location>
        <begin position="30"/>
        <end position="40"/>
    </location>
</feature>
<feature type="region of interest" description="Disordered" evidence="1">
    <location>
        <begin position="1"/>
        <end position="108"/>
    </location>
</feature>
<dbReference type="EMBL" id="KN880529">
    <property type="protein sequence ID" value="KIY67299.1"/>
    <property type="molecule type" value="Genomic_DNA"/>
</dbReference>
<proteinExistence type="predicted"/>
<feature type="compositionally biased region" description="Polar residues" evidence="1">
    <location>
        <begin position="142"/>
        <end position="155"/>
    </location>
</feature>
<name>A0A0D7BAW5_9AGAR</name>
<feature type="compositionally biased region" description="Low complexity" evidence="1">
    <location>
        <begin position="511"/>
        <end position="522"/>
    </location>
</feature>
<feature type="compositionally biased region" description="Polar residues" evidence="1">
    <location>
        <begin position="441"/>
        <end position="452"/>
    </location>
</feature>
<sequence>MPDTQPPPRRQREPEHIRSIARTPPSQSVDSRRVAHDDRQQQQQQQHIRRLSGPRDAPVRTASNSLAPNTIPPPPEMLMHSRAPAGDYYSHPARGHPELKPNLRVDQFSPPDFLRTVMQRDGPPTPAIITEHGLRQGYLPSQPHSQQPGRDSQSVPRPRRATDAQYHSPFPPIPQPSSVDRPMRLGSDPRSDDQIFFEFGNTLQAIQPHWHAVLDKVQEYKRHLNRANTAVRELQEADRAHADEIRRLRADNASLVAEVNDLRKQIRGPDGGRRPLPESQQSRPQPRRQQPQQQPPPNTQLSDARFTIPNTQQEAVHQLYSGGSQQAPMGSLQSSRPPRSRAPSVAMTGRILQDAPTNTNKRPRGPNDPEDLPAPKLAKSSSADTGVAKKQFRLSAYGSGQVKMEEVDEPASVVLSRPPSSPLDQHPALEALPPRRLSGVSGVSTTPTQSPRSDFDMAGFDSDKRVSSSAATSPGNGSPPLELPRPEATKESAPKTRPAGVEKQQPDMDTAPSKPANASAPPIFVLSETSTPKPISAPAPKPSSRPNSAPKPISAAPRLHGPPSKSNGPVSAARNEYKVQLPPPRPQYPPMPPAVHIEPYRRQGPVFGAVKAPKTSPGPVSPPLPAHKKGLSAMTHGPLMFSAESLCKQCTKDGKRTMIPQNEWAQQQKHWETEHEAELASMRKVTPASANEIRLREMTASTPKISTK</sequence>
<feature type="compositionally biased region" description="Basic and acidic residues" evidence="1">
    <location>
        <begin position="181"/>
        <end position="192"/>
    </location>
</feature>
<organism evidence="2 3">
    <name type="scientific">Cylindrobasidium torrendii FP15055 ss-10</name>
    <dbReference type="NCBI Taxonomy" id="1314674"/>
    <lineage>
        <taxon>Eukaryota</taxon>
        <taxon>Fungi</taxon>
        <taxon>Dikarya</taxon>
        <taxon>Basidiomycota</taxon>
        <taxon>Agaricomycotina</taxon>
        <taxon>Agaricomycetes</taxon>
        <taxon>Agaricomycetidae</taxon>
        <taxon>Agaricales</taxon>
        <taxon>Marasmiineae</taxon>
        <taxon>Physalacriaceae</taxon>
        <taxon>Cylindrobasidium</taxon>
    </lineage>
</organism>
<feature type="region of interest" description="Disordered" evidence="1">
    <location>
        <begin position="260"/>
        <end position="304"/>
    </location>
</feature>
<protein>
    <submittedName>
        <fullName evidence="2">Uncharacterized protein</fullName>
    </submittedName>
</protein>
<feature type="compositionally biased region" description="Low complexity" evidence="1">
    <location>
        <begin position="277"/>
        <end position="292"/>
    </location>
</feature>
<feature type="compositionally biased region" description="Polar residues" evidence="1">
    <location>
        <begin position="467"/>
        <end position="476"/>
    </location>
</feature>
<feature type="region of interest" description="Disordered" evidence="1">
    <location>
        <begin position="608"/>
        <end position="627"/>
    </location>
</feature>
<feature type="compositionally biased region" description="Low complexity" evidence="1">
    <location>
        <begin position="334"/>
        <end position="344"/>
    </location>
</feature>
<feature type="region of interest" description="Disordered" evidence="1">
    <location>
        <begin position="323"/>
        <end position="598"/>
    </location>
</feature>
<keyword evidence="3" id="KW-1185">Reference proteome</keyword>
<feature type="region of interest" description="Disordered" evidence="1">
    <location>
        <begin position="137"/>
        <end position="192"/>
    </location>
</feature>
<dbReference type="AlphaFoldDB" id="A0A0D7BAW5"/>
<evidence type="ECO:0000313" key="3">
    <source>
        <dbReference type="Proteomes" id="UP000054007"/>
    </source>
</evidence>
<evidence type="ECO:0000256" key="1">
    <source>
        <dbReference type="SAM" id="MobiDB-lite"/>
    </source>
</evidence>
<feature type="region of interest" description="Disordered" evidence="1">
    <location>
        <begin position="679"/>
        <end position="708"/>
    </location>
</feature>
<reference evidence="2 3" key="1">
    <citation type="journal article" date="2015" name="Fungal Genet. Biol.">
        <title>Evolution of novel wood decay mechanisms in Agaricales revealed by the genome sequences of Fistulina hepatica and Cylindrobasidium torrendii.</title>
        <authorList>
            <person name="Floudas D."/>
            <person name="Held B.W."/>
            <person name="Riley R."/>
            <person name="Nagy L.G."/>
            <person name="Koehler G."/>
            <person name="Ransdell A.S."/>
            <person name="Younus H."/>
            <person name="Chow J."/>
            <person name="Chiniquy J."/>
            <person name="Lipzen A."/>
            <person name="Tritt A."/>
            <person name="Sun H."/>
            <person name="Haridas S."/>
            <person name="LaButti K."/>
            <person name="Ohm R.A."/>
            <person name="Kues U."/>
            <person name="Blanchette R.A."/>
            <person name="Grigoriev I.V."/>
            <person name="Minto R.E."/>
            <person name="Hibbett D.S."/>
        </authorList>
    </citation>
    <scope>NUCLEOTIDE SEQUENCE [LARGE SCALE GENOMIC DNA]</scope>
    <source>
        <strain evidence="2 3">FP15055 ss-10</strain>
    </source>
</reference>
<gene>
    <name evidence="2" type="ORF">CYLTODRAFT_490728</name>
</gene>
<feature type="compositionally biased region" description="Pro residues" evidence="1">
    <location>
        <begin position="581"/>
        <end position="593"/>
    </location>
</feature>
<accession>A0A0D7BAW5</accession>
<feature type="compositionally biased region" description="Basic and acidic residues" evidence="1">
    <location>
        <begin position="484"/>
        <end position="494"/>
    </location>
</feature>